<evidence type="ECO:0000256" key="2">
    <source>
        <dbReference type="ARBA" id="ARBA00008108"/>
    </source>
</evidence>
<keyword evidence="5" id="KW-0175">Coiled coil</keyword>
<dbReference type="EMBL" id="BRZM01000069">
    <property type="protein sequence ID" value="GLD64506.1"/>
    <property type="molecule type" value="Genomic_DNA"/>
</dbReference>
<dbReference type="PANTHER" id="PTHR17613:SF11">
    <property type="entry name" value="TRANSMEMBRANE AND COILED-COIL DOMAINS PROTEIN 1"/>
    <property type="match status" value="1"/>
</dbReference>
<evidence type="ECO:0000256" key="6">
    <source>
        <dbReference type="ARBA" id="ARBA00023136"/>
    </source>
</evidence>
<sequence>MMPAVVSKLGGTSSLICNKSYSADNIAALTDLDETQGDKGFGPGELRPIGKGQLQPSPKYGSDDDCPSATSGSAGAPGGSCSSRNNTPDHAQVSGFDALLHEVQELWEKQGQLQDSLEDLKALYQQEYTVIVEALEEQRCR</sequence>
<gene>
    <name evidence="8" type="ORF">AKAME5_001604700</name>
</gene>
<name>A0AAD3N3W8_LATJO</name>
<evidence type="ECO:0000313" key="8">
    <source>
        <dbReference type="EMBL" id="GLD64506.1"/>
    </source>
</evidence>
<keyword evidence="4" id="KW-1133">Transmembrane helix</keyword>
<dbReference type="InterPro" id="IPR019394">
    <property type="entry name" value="TEX28/TMCC"/>
</dbReference>
<feature type="region of interest" description="Disordered" evidence="7">
    <location>
        <begin position="32"/>
        <end position="93"/>
    </location>
</feature>
<comment type="similarity">
    <text evidence="2">Belongs to the TEX28 family.</text>
</comment>
<evidence type="ECO:0000256" key="5">
    <source>
        <dbReference type="ARBA" id="ARBA00023054"/>
    </source>
</evidence>
<dbReference type="PANTHER" id="PTHR17613">
    <property type="entry name" value="CEREBRAL PROTEIN-11-RELATED"/>
    <property type="match status" value="1"/>
</dbReference>
<feature type="compositionally biased region" description="Low complexity" evidence="7">
    <location>
        <begin position="67"/>
        <end position="83"/>
    </location>
</feature>
<dbReference type="GO" id="GO:0012505">
    <property type="term" value="C:endomembrane system"/>
    <property type="evidence" value="ECO:0007669"/>
    <property type="project" value="TreeGrafter"/>
</dbReference>
<keyword evidence="3 8" id="KW-0812">Transmembrane</keyword>
<dbReference type="Proteomes" id="UP001279410">
    <property type="component" value="Unassembled WGS sequence"/>
</dbReference>
<accession>A0AAD3N3W8</accession>
<protein>
    <submittedName>
        <fullName evidence="8">Transmembrane and coiled-coil domains protein 1-like isoform X1</fullName>
    </submittedName>
</protein>
<evidence type="ECO:0000256" key="1">
    <source>
        <dbReference type="ARBA" id="ARBA00004370"/>
    </source>
</evidence>
<evidence type="ECO:0000256" key="4">
    <source>
        <dbReference type="ARBA" id="ARBA00022989"/>
    </source>
</evidence>
<dbReference type="GO" id="GO:0016020">
    <property type="term" value="C:membrane"/>
    <property type="evidence" value="ECO:0007669"/>
    <property type="project" value="UniProtKB-SubCell"/>
</dbReference>
<keyword evidence="9" id="KW-1185">Reference proteome</keyword>
<proteinExistence type="inferred from homology"/>
<comment type="subcellular location">
    <subcellularLocation>
        <location evidence="1">Membrane</location>
    </subcellularLocation>
</comment>
<evidence type="ECO:0000256" key="3">
    <source>
        <dbReference type="ARBA" id="ARBA00022692"/>
    </source>
</evidence>
<evidence type="ECO:0000256" key="7">
    <source>
        <dbReference type="SAM" id="MobiDB-lite"/>
    </source>
</evidence>
<dbReference type="Pfam" id="PF10267">
    <property type="entry name" value="Tmemb_cc2"/>
    <property type="match status" value="1"/>
</dbReference>
<organism evidence="8 9">
    <name type="scientific">Lates japonicus</name>
    <name type="common">Japanese lates</name>
    <dbReference type="NCBI Taxonomy" id="270547"/>
    <lineage>
        <taxon>Eukaryota</taxon>
        <taxon>Metazoa</taxon>
        <taxon>Chordata</taxon>
        <taxon>Craniata</taxon>
        <taxon>Vertebrata</taxon>
        <taxon>Euteleostomi</taxon>
        <taxon>Actinopterygii</taxon>
        <taxon>Neopterygii</taxon>
        <taxon>Teleostei</taxon>
        <taxon>Neoteleostei</taxon>
        <taxon>Acanthomorphata</taxon>
        <taxon>Carangaria</taxon>
        <taxon>Carangaria incertae sedis</taxon>
        <taxon>Centropomidae</taxon>
        <taxon>Lates</taxon>
    </lineage>
</organism>
<evidence type="ECO:0000313" key="9">
    <source>
        <dbReference type="Proteomes" id="UP001279410"/>
    </source>
</evidence>
<keyword evidence="6" id="KW-0472">Membrane</keyword>
<reference evidence="8" key="1">
    <citation type="submission" date="2022-08" db="EMBL/GenBank/DDBJ databases">
        <title>Genome sequencing of akame (Lates japonicus).</title>
        <authorList>
            <person name="Hashiguchi Y."/>
            <person name="Takahashi H."/>
        </authorList>
    </citation>
    <scope>NUCLEOTIDE SEQUENCE</scope>
    <source>
        <strain evidence="8">Kochi</strain>
    </source>
</reference>
<dbReference type="AlphaFoldDB" id="A0AAD3N3W8"/>
<comment type="caution">
    <text evidence="8">The sequence shown here is derived from an EMBL/GenBank/DDBJ whole genome shotgun (WGS) entry which is preliminary data.</text>
</comment>